<gene>
    <name evidence="1" type="ORF">SAMN05661003_10549</name>
</gene>
<keyword evidence="2" id="KW-1185">Reference proteome</keyword>
<dbReference type="STRING" id="57664.SAMN05661003_10549"/>
<name>A0A1G7B407_9BACT</name>
<evidence type="ECO:0000313" key="1">
    <source>
        <dbReference type="EMBL" id="SDE21640.1"/>
    </source>
</evidence>
<protein>
    <submittedName>
        <fullName evidence="1">Uncharacterized protein</fullName>
    </submittedName>
</protein>
<accession>A0A1G7B407</accession>
<evidence type="ECO:0000313" key="2">
    <source>
        <dbReference type="Proteomes" id="UP000243205"/>
    </source>
</evidence>
<reference evidence="2" key="1">
    <citation type="submission" date="2016-10" db="EMBL/GenBank/DDBJ databases">
        <authorList>
            <person name="Varghese N."/>
            <person name="Submissions S."/>
        </authorList>
    </citation>
    <scope>NUCLEOTIDE SEQUENCE [LARGE SCALE GENOMIC DNA]</scope>
    <source>
        <strain evidence="2">DSM 8987</strain>
    </source>
</reference>
<sequence length="135" mass="15374">MEILRRNEKRELLQKITVAVGKCLERWNSDKGWTDIEISRQTGVPTNRLAEYKGFARHGRAVSEKHLLALIEKGFVTVEQLRQEAAKEGGLSEREESFLDGIAAVESESLRAKILRARRAGIDVEKLLEDAMKRE</sequence>
<dbReference type="Proteomes" id="UP000243205">
    <property type="component" value="Unassembled WGS sequence"/>
</dbReference>
<organism evidence="1 2">
    <name type="scientific">Desulfuromonas thiophila</name>
    <dbReference type="NCBI Taxonomy" id="57664"/>
    <lineage>
        <taxon>Bacteria</taxon>
        <taxon>Pseudomonadati</taxon>
        <taxon>Thermodesulfobacteriota</taxon>
        <taxon>Desulfuromonadia</taxon>
        <taxon>Desulfuromonadales</taxon>
        <taxon>Desulfuromonadaceae</taxon>
        <taxon>Desulfuromonas</taxon>
    </lineage>
</organism>
<dbReference type="AlphaFoldDB" id="A0A1G7B407"/>
<dbReference type="EMBL" id="FNAQ01000005">
    <property type="protein sequence ID" value="SDE21640.1"/>
    <property type="molecule type" value="Genomic_DNA"/>
</dbReference>
<dbReference type="RefSeq" id="WP_092077591.1">
    <property type="nucleotide sequence ID" value="NZ_FNAQ01000005.1"/>
</dbReference>
<proteinExistence type="predicted"/>